<evidence type="ECO:0000259" key="3">
    <source>
        <dbReference type="Pfam" id="PF00561"/>
    </source>
</evidence>
<dbReference type="AlphaFoldDB" id="A0A8H7XLC5"/>
<gene>
    <name evidence="4" type="ORF">JR316_012587</name>
</gene>
<feature type="domain" description="AB hydrolase-1" evidence="3">
    <location>
        <begin position="59"/>
        <end position="311"/>
    </location>
</feature>
<dbReference type="InterPro" id="IPR029058">
    <property type="entry name" value="AB_hydrolase_fold"/>
</dbReference>
<evidence type="ECO:0000256" key="2">
    <source>
        <dbReference type="ARBA" id="ARBA00022801"/>
    </source>
</evidence>
<dbReference type="InterPro" id="IPR000073">
    <property type="entry name" value="AB_hydrolase_1"/>
</dbReference>
<evidence type="ECO:0000313" key="4">
    <source>
        <dbReference type="EMBL" id="KAG5162702.1"/>
    </source>
</evidence>
<dbReference type="GO" id="GO:0052689">
    <property type="term" value="F:carboxylic ester hydrolase activity"/>
    <property type="evidence" value="ECO:0007669"/>
    <property type="project" value="TreeGrafter"/>
</dbReference>
<proteinExistence type="inferred from homology"/>
<dbReference type="PANTHER" id="PTHR46118">
    <property type="entry name" value="PROTEIN ABHD11"/>
    <property type="match status" value="1"/>
</dbReference>
<comment type="similarity">
    <text evidence="1">Belongs to the AB hydrolase superfamily.</text>
</comment>
<dbReference type="Gene3D" id="3.40.50.1820">
    <property type="entry name" value="alpha/beta hydrolase"/>
    <property type="match status" value="1"/>
</dbReference>
<dbReference type="SUPFAM" id="SSF53474">
    <property type="entry name" value="alpha/beta-Hydrolases"/>
    <property type="match status" value="1"/>
</dbReference>
<organism evidence="4">
    <name type="scientific">Psilocybe cubensis</name>
    <name type="common">Psychedelic mushroom</name>
    <name type="synonym">Stropharia cubensis</name>
    <dbReference type="NCBI Taxonomy" id="181762"/>
    <lineage>
        <taxon>Eukaryota</taxon>
        <taxon>Fungi</taxon>
        <taxon>Dikarya</taxon>
        <taxon>Basidiomycota</taxon>
        <taxon>Agaricomycotina</taxon>
        <taxon>Agaricomycetes</taxon>
        <taxon>Agaricomycetidae</taxon>
        <taxon>Agaricales</taxon>
        <taxon>Agaricineae</taxon>
        <taxon>Strophariaceae</taxon>
        <taxon>Psilocybe</taxon>
    </lineage>
</organism>
<dbReference type="GO" id="GO:0005739">
    <property type="term" value="C:mitochondrion"/>
    <property type="evidence" value="ECO:0007669"/>
    <property type="project" value="TreeGrafter"/>
</dbReference>
<reference evidence="4" key="1">
    <citation type="submission" date="2021-02" db="EMBL/GenBank/DDBJ databases">
        <title>Psilocybe cubensis genome.</title>
        <authorList>
            <person name="Mckernan K.J."/>
            <person name="Crawford S."/>
            <person name="Trippe A."/>
            <person name="Kane L.T."/>
            <person name="Mclaughlin S."/>
        </authorList>
    </citation>
    <scope>NUCLEOTIDE SEQUENCE [LARGE SCALE GENOMIC DNA]</scope>
    <source>
        <strain evidence="4">MGC-MH-2018</strain>
    </source>
</reference>
<comment type="caution">
    <text evidence="4">The sequence shown here is derived from an EMBL/GenBank/DDBJ whole genome shotgun (WGS) entry which is preliminary data.</text>
</comment>
<protein>
    <recommendedName>
        <fullName evidence="3">AB hydrolase-1 domain-containing protein</fullName>
    </recommendedName>
</protein>
<keyword evidence="2" id="KW-0378">Hydrolase</keyword>
<sequence>MSSVLGLRLLRPSCAVNRLQCRLKYRNMSRTHGSILTHDPIKLECTEFIPSDGNATQGPLIILHGLFGSKRNWVSMCKAFHSQMPTHPIYALDLRNHGTSPHATPMTYEAMAGDVHAFIQERGMKDVSLLGHSMGGKVAMSYALSLEKWNVSPGTLGKLIIADIAPSIGNLSPEFIRYIGAMQKIEALPFGKIKTRTDADHILQAYESDVSVRQFLLTNLRLPHAHEPSKAKFIVPLSILSKSMEALGSFPYEFNAADNIVPVTFDGPTLAIKGTKSPYINHKNIPALRAFFPNVQLEELDANHWVHAEKPHEFKKLVVDFLNDN</sequence>
<evidence type="ECO:0000256" key="1">
    <source>
        <dbReference type="ARBA" id="ARBA00008645"/>
    </source>
</evidence>
<dbReference type="PANTHER" id="PTHR46118:SF4">
    <property type="entry name" value="PROTEIN ABHD11"/>
    <property type="match status" value="1"/>
</dbReference>
<dbReference type="EMBL" id="JAFIQS010000018">
    <property type="protein sequence ID" value="KAG5162702.1"/>
    <property type="molecule type" value="Genomic_DNA"/>
</dbReference>
<dbReference type="Pfam" id="PF00561">
    <property type="entry name" value="Abhydrolase_1"/>
    <property type="match status" value="1"/>
</dbReference>
<name>A0A8H7XLC5_PSICU</name>
<accession>A0A8H7XLC5</accession>